<dbReference type="Pfam" id="PF00595">
    <property type="entry name" value="PDZ"/>
    <property type="match status" value="1"/>
</dbReference>
<gene>
    <name evidence="3" type="ORF">SEMRO_2_G001530.1</name>
</gene>
<evidence type="ECO:0000259" key="2">
    <source>
        <dbReference type="PROSITE" id="PS50106"/>
    </source>
</evidence>
<feature type="region of interest" description="Disordered" evidence="1">
    <location>
        <begin position="1"/>
        <end position="177"/>
    </location>
</feature>
<feature type="region of interest" description="Disordered" evidence="1">
    <location>
        <begin position="848"/>
        <end position="899"/>
    </location>
</feature>
<evidence type="ECO:0000313" key="4">
    <source>
        <dbReference type="Proteomes" id="UP001153069"/>
    </source>
</evidence>
<comment type="caution">
    <text evidence="3">The sequence shown here is derived from an EMBL/GenBank/DDBJ whole genome shotgun (WGS) entry which is preliminary data.</text>
</comment>
<feature type="compositionally biased region" description="Low complexity" evidence="1">
    <location>
        <begin position="168"/>
        <end position="177"/>
    </location>
</feature>
<dbReference type="PROSITE" id="PS50106">
    <property type="entry name" value="PDZ"/>
    <property type="match status" value="1"/>
</dbReference>
<feature type="compositionally biased region" description="Polar residues" evidence="1">
    <location>
        <begin position="123"/>
        <end position="134"/>
    </location>
</feature>
<protein>
    <recommendedName>
        <fullName evidence="2">PDZ domain-containing protein</fullName>
    </recommendedName>
</protein>
<feature type="compositionally biased region" description="Low complexity" evidence="1">
    <location>
        <begin position="633"/>
        <end position="642"/>
    </location>
</feature>
<dbReference type="OrthoDB" id="49596at2759"/>
<reference evidence="3" key="1">
    <citation type="submission" date="2020-06" db="EMBL/GenBank/DDBJ databases">
        <authorList>
            <consortium name="Plant Systems Biology data submission"/>
        </authorList>
    </citation>
    <scope>NUCLEOTIDE SEQUENCE</scope>
    <source>
        <strain evidence="3">D6</strain>
    </source>
</reference>
<sequence length="899" mass="96197">MPSFLSKLFRKKKGPDEGSTNASKGSSKKSRKSKKNKKVDNKQPTAPVAPASSAKKAVQQHAKQPSPRQPVSNSSNGAGPFSSGNNESRVLSPHNQVPNLMERANNEPGPHTMAGSPHHQQVKQHNSPVTNSHSKGWGGPVDLDESDLGSDTDENQVQTTRNGHNHPVQQQQQQRLSVQQLHRFDMQHQKRETPSHQFYMPKDEPARFSAGHVPVVDDMNRSDASSSSFNLSTDAEDTEYEALKRRGVVPNPTVLDSSHLSGVSSPTNYNTDGDNSIFPALQTDDEATLADRDSRADGILPAKSPGANSDDAGGALRMNAQGISSSSSSSQQKHAQLGRLSKSEDEDERAWTVSPTKDGANPFPFHNPASPTPRRNFTSPKMARSPTSFTNPPSATSQNDTSNEFANFADFSNVTFPADTESWGAPKSERVAVDGSPPPVSPGRKTHRPSNSAADMTLSDILAQAKGKHASTGGGGGRSTGSGGGGGGNRRVSASSVNSAPAITAKYLRQHHNLRPVRPSGDQDGTTPVSDIIDSLEMANASRASHHSTGGGSSKSVTQPSYRDSSRSAKDRMRDRRRRGDKEYSSSRRRGDPNHPTESSDGSDQEASESWLFDEVTGALGPRGIAADLESLSGRSKSSSGNKSHKSHRSHRSHRSHGRSRRRKSSKNHQHPSSGESVDSRGSRHSRGSRYSHRSTRSYLSQMSEQSRSVANDLLRLEMQLAMVGSQDNNAATATAAAGSSASVASRASRKSRSSARRTVAIARRNKVTIQAPPGKLGIILANKADSKGTVVSGVRSSSVLSEKISPGDRIVAIDGEDVSLMTVSEITTIMARKSDFERTLTVLTTPKHLSMPSSSSSGTQPSAADGAMRNGGMSSPSKSSTKDYDSYHNHNRYSNSGR</sequence>
<keyword evidence="4" id="KW-1185">Reference proteome</keyword>
<feature type="domain" description="PDZ" evidence="2">
    <location>
        <begin position="759"/>
        <end position="831"/>
    </location>
</feature>
<feature type="region of interest" description="Disordered" evidence="1">
    <location>
        <begin position="632"/>
        <end position="705"/>
    </location>
</feature>
<evidence type="ECO:0000256" key="1">
    <source>
        <dbReference type="SAM" id="MobiDB-lite"/>
    </source>
</evidence>
<proteinExistence type="predicted"/>
<feature type="region of interest" description="Disordered" evidence="1">
    <location>
        <begin position="419"/>
        <end position="609"/>
    </location>
</feature>
<dbReference type="SUPFAM" id="SSF50156">
    <property type="entry name" value="PDZ domain-like"/>
    <property type="match status" value="1"/>
</dbReference>
<feature type="compositionally biased region" description="Basic residues" evidence="1">
    <location>
        <begin position="643"/>
        <end position="670"/>
    </location>
</feature>
<accession>A0A9N8D4F8</accession>
<feature type="compositionally biased region" description="Polar residues" evidence="1">
    <location>
        <begin position="373"/>
        <end position="402"/>
    </location>
</feature>
<feature type="compositionally biased region" description="Gly residues" evidence="1">
    <location>
        <begin position="472"/>
        <end position="489"/>
    </location>
</feature>
<organism evidence="3 4">
    <name type="scientific">Seminavis robusta</name>
    <dbReference type="NCBI Taxonomy" id="568900"/>
    <lineage>
        <taxon>Eukaryota</taxon>
        <taxon>Sar</taxon>
        <taxon>Stramenopiles</taxon>
        <taxon>Ochrophyta</taxon>
        <taxon>Bacillariophyta</taxon>
        <taxon>Bacillariophyceae</taxon>
        <taxon>Bacillariophycidae</taxon>
        <taxon>Naviculales</taxon>
        <taxon>Naviculaceae</taxon>
        <taxon>Seminavis</taxon>
    </lineage>
</organism>
<dbReference type="InterPro" id="IPR036034">
    <property type="entry name" value="PDZ_sf"/>
</dbReference>
<name>A0A9N8D4F8_9STRA</name>
<feature type="compositionally biased region" description="Basic and acidic residues" evidence="1">
    <location>
        <begin position="564"/>
        <end position="595"/>
    </location>
</feature>
<dbReference type="Gene3D" id="2.30.42.10">
    <property type="match status" value="1"/>
</dbReference>
<dbReference type="EMBL" id="CAICTM010000002">
    <property type="protein sequence ID" value="CAB9496177.1"/>
    <property type="molecule type" value="Genomic_DNA"/>
</dbReference>
<dbReference type="InterPro" id="IPR001478">
    <property type="entry name" value="PDZ"/>
</dbReference>
<dbReference type="PANTHER" id="PTHR38909">
    <property type="entry name" value="G PROTEIN GAMMA DOMAIN-CONTAINING PROTEIN"/>
    <property type="match status" value="1"/>
</dbReference>
<dbReference type="PANTHER" id="PTHR38909:SF1">
    <property type="entry name" value="G PROTEIN GAMMA DOMAIN-CONTAINING PROTEIN"/>
    <property type="match status" value="1"/>
</dbReference>
<dbReference type="Proteomes" id="UP001153069">
    <property type="component" value="Unassembled WGS sequence"/>
</dbReference>
<feature type="region of interest" description="Disordered" evidence="1">
    <location>
        <begin position="245"/>
        <end position="402"/>
    </location>
</feature>
<evidence type="ECO:0000313" key="3">
    <source>
        <dbReference type="EMBL" id="CAB9496177.1"/>
    </source>
</evidence>
<dbReference type="AlphaFoldDB" id="A0A9N8D4F8"/>
<dbReference type="SMART" id="SM00228">
    <property type="entry name" value="PDZ"/>
    <property type="match status" value="1"/>
</dbReference>
<feature type="compositionally biased region" description="Polar residues" evidence="1">
    <location>
        <begin position="254"/>
        <end position="274"/>
    </location>
</feature>
<feature type="compositionally biased region" description="Acidic residues" evidence="1">
    <location>
        <begin position="142"/>
        <end position="154"/>
    </location>
</feature>
<feature type="compositionally biased region" description="Basic residues" evidence="1">
    <location>
        <begin position="683"/>
        <end position="696"/>
    </location>
</feature>
<feature type="compositionally biased region" description="Polar residues" evidence="1">
    <location>
        <begin position="69"/>
        <end position="98"/>
    </location>
</feature>
<feature type="compositionally biased region" description="Low complexity" evidence="1">
    <location>
        <begin position="46"/>
        <end position="60"/>
    </location>
</feature>
<feature type="compositionally biased region" description="Basic residues" evidence="1">
    <location>
        <begin position="26"/>
        <end position="37"/>
    </location>
</feature>